<evidence type="ECO:0000313" key="2">
    <source>
        <dbReference type="EMBL" id="AMM41038.1"/>
    </source>
</evidence>
<accession>A0A7U4QKJ5</accession>
<dbReference type="RefSeq" id="WP_066062432.1">
    <property type="nucleotide sequence ID" value="NZ_CP013015.1"/>
</dbReference>
<keyword evidence="3" id="KW-1185">Reference proteome</keyword>
<gene>
    <name evidence="2" type="ORF">HS1_001234</name>
</gene>
<reference evidence="2 3" key="1">
    <citation type="submission" date="2015-10" db="EMBL/GenBank/DDBJ databases">
        <title>Candidatus Desulfofervidus auxilii, a hydrogenotrophic sulfate-reducing bacterium involved in the thermophilic anaerobic oxidation of methane.</title>
        <authorList>
            <person name="Krukenberg V."/>
            <person name="Richter M."/>
            <person name="Wegener G."/>
        </authorList>
    </citation>
    <scope>NUCLEOTIDE SEQUENCE [LARGE SCALE GENOMIC DNA]</scope>
    <source>
        <strain evidence="2 3">HS1</strain>
    </source>
</reference>
<protein>
    <submittedName>
        <fullName evidence="2">Methyltransferase type 11</fullName>
    </submittedName>
</protein>
<dbReference type="InterPro" id="IPR029063">
    <property type="entry name" value="SAM-dependent_MTases_sf"/>
</dbReference>
<keyword evidence="2" id="KW-0489">Methyltransferase</keyword>
<evidence type="ECO:0000313" key="3">
    <source>
        <dbReference type="Proteomes" id="UP000070560"/>
    </source>
</evidence>
<proteinExistence type="predicted"/>
<evidence type="ECO:0000259" key="1">
    <source>
        <dbReference type="Pfam" id="PF13946"/>
    </source>
</evidence>
<dbReference type="Pfam" id="PF13946">
    <property type="entry name" value="DUF4214"/>
    <property type="match status" value="1"/>
</dbReference>
<dbReference type="Pfam" id="PF13489">
    <property type="entry name" value="Methyltransf_23"/>
    <property type="match status" value="1"/>
</dbReference>
<keyword evidence="2" id="KW-0808">Transferase</keyword>
<dbReference type="GO" id="GO:0032259">
    <property type="term" value="P:methylation"/>
    <property type="evidence" value="ECO:0007669"/>
    <property type="project" value="UniProtKB-KW"/>
</dbReference>
<feature type="domain" description="DUF4214" evidence="1">
    <location>
        <begin position="58"/>
        <end position="107"/>
    </location>
</feature>
<dbReference type="KEGG" id="daw:HS1_001234"/>
<name>A0A7U4QKJ5_DESA2</name>
<dbReference type="CDD" id="cd02440">
    <property type="entry name" value="AdoMet_MTases"/>
    <property type="match status" value="1"/>
</dbReference>
<sequence>MIEMDDLSVEEIMERIRRKLETQRETLKKEQLRPSEKEQFEADLAKETYEMEDFLKYHDKDFIYFAYKAILKREPDPSGYNNYLFKLRNGELDKVDIVVSLCKSLEGRAKGTKVKNINFYYIKCGIKRIPVISYFLKWLNLFLKLPKVIKNLEVENKYYYGNLRDYLEKISREVQFKIREIETKVSDLSHKVTEEGKEVLNKLADLELKSSEVVDKLKELEVKEIPKILEVDKESYLSRAIDSSHLSYPELTQKGQDKDVFFYLFENVFRGEPKDIKERQRYYLKYVLEVAKNTQGEIFLDAGCGRGEFLELLQENNIPYLGVEINEFETNFLKQKGLNVKNSDILEYLSNTNKNLMGISCFQVIEHLDITYLKKFVELAYKRIAKHGIIILESVNPHCPFALSRFYMDLTHIRPYPPETIKFLLEWYGFREVKIIFSAPVAENIRSRELCMNYQDYAVIGKKI</sequence>
<dbReference type="EMBL" id="CP013015">
    <property type="protein sequence ID" value="AMM41038.1"/>
    <property type="molecule type" value="Genomic_DNA"/>
</dbReference>
<dbReference type="OrthoDB" id="9781225at2"/>
<dbReference type="Gene3D" id="3.40.50.150">
    <property type="entry name" value="Vaccinia Virus protein VP39"/>
    <property type="match status" value="1"/>
</dbReference>
<dbReference type="InterPro" id="IPR025282">
    <property type="entry name" value="DUF4214"/>
</dbReference>
<dbReference type="GO" id="GO:0008168">
    <property type="term" value="F:methyltransferase activity"/>
    <property type="evidence" value="ECO:0007669"/>
    <property type="project" value="UniProtKB-KW"/>
</dbReference>
<dbReference type="SUPFAM" id="SSF53335">
    <property type="entry name" value="S-adenosyl-L-methionine-dependent methyltransferases"/>
    <property type="match status" value="1"/>
</dbReference>
<dbReference type="AlphaFoldDB" id="A0A7U4QKJ5"/>
<dbReference type="Proteomes" id="UP000070560">
    <property type="component" value="Chromosome"/>
</dbReference>
<organism evidence="2 3">
    <name type="scientific">Desulfofervidus auxilii</name>
    <dbReference type="NCBI Taxonomy" id="1621989"/>
    <lineage>
        <taxon>Bacteria</taxon>
        <taxon>Pseudomonadati</taxon>
        <taxon>Thermodesulfobacteriota</taxon>
        <taxon>Candidatus Desulfofervidia</taxon>
        <taxon>Candidatus Desulfofervidales</taxon>
        <taxon>Candidatus Desulfofervidaceae</taxon>
        <taxon>Candidatus Desulfofervidus</taxon>
    </lineage>
</organism>